<keyword evidence="2" id="KW-0472">Membrane</keyword>
<dbReference type="Gene3D" id="3.40.50.1820">
    <property type="entry name" value="alpha/beta hydrolase"/>
    <property type="match status" value="1"/>
</dbReference>
<feature type="transmembrane region" description="Helical" evidence="2">
    <location>
        <begin position="80"/>
        <end position="103"/>
    </location>
</feature>
<dbReference type="PANTHER" id="PTHR12277">
    <property type="entry name" value="ALPHA/BETA HYDROLASE DOMAIN-CONTAINING PROTEIN"/>
    <property type="match status" value="1"/>
</dbReference>
<dbReference type="GO" id="GO:0047372">
    <property type="term" value="F:monoacylglycerol lipase activity"/>
    <property type="evidence" value="ECO:0007669"/>
    <property type="project" value="TreeGrafter"/>
</dbReference>
<evidence type="ECO:0000256" key="2">
    <source>
        <dbReference type="SAM" id="Phobius"/>
    </source>
</evidence>
<keyword evidence="5" id="KW-1185">Reference proteome</keyword>
<keyword evidence="2" id="KW-0812">Transmembrane</keyword>
<dbReference type="InterPro" id="IPR029058">
    <property type="entry name" value="AB_hydrolase_fold"/>
</dbReference>
<dbReference type="GO" id="GO:0052651">
    <property type="term" value="P:monoacylglycerol catabolic process"/>
    <property type="evidence" value="ECO:0007669"/>
    <property type="project" value="TreeGrafter"/>
</dbReference>
<dbReference type="InterPro" id="IPR000073">
    <property type="entry name" value="AB_hydrolase_1"/>
</dbReference>
<accession>A0AAD9L4D5</accession>
<organism evidence="4 5">
    <name type="scientific">Ridgeia piscesae</name>
    <name type="common">Tubeworm</name>
    <dbReference type="NCBI Taxonomy" id="27915"/>
    <lineage>
        <taxon>Eukaryota</taxon>
        <taxon>Metazoa</taxon>
        <taxon>Spiralia</taxon>
        <taxon>Lophotrochozoa</taxon>
        <taxon>Annelida</taxon>
        <taxon>Polychaeta</taxon>
        <taxon>Sedentaria</taxon>
        <taxon>Canalipalpata</taxon>
        <taxon>Sabellida</taxon>
        <taxon>Siboglinidae</taxon>
        <taxon>Ridgeia</taxon>
    </lineage>
</organism>
<comment type="caution">
    <text evidence="4">The sequence shown here is derived from an EMBL/GenBank/DDBJ whole genome shotgun (WGS) entry which is preliminary data.</text>
</comment>
<dbReference type="PANTHER" id="PTHR12277:SF194">
    <property type="entry name" value="FI04476P"/>
    <property type="match status" value="1"/>
</dbReference>
<dbReference type="GO" id="GO:0006660">
    <property type="term" value="P:phosphatidylserine catabolic process"/>
    <property type="evidence" value="ECO:0007669"/>
    <property type="project" value="TreeGrafter"/>
</dbReference>
<feature type="region of interest" description="Disordered" evidence="1">
    <location>
        <begin position="1"/>
        <end position="30"/>
    </location>
</feature>
<protein>
    <recommendedName>
        <fullName evidence="3">AB hydrolase-1 domain-containing protein</fullName>
    </recommendedName>
</protein>
<dbReference type="GO" id="GO:0004622">
    <property type="term" value="F:phosphatidylcholine lysophospholipase activity"/>
    <property type="evidence" value="ECO:0007669"/>
    <property type="project" value="TreeGrafter"/>
</dbReference>
<evidence type="ECO:0000259" key="3">
    <source>
        <dbReference type="Pfam" id="PF00561"/>
    </source>
</evidence>
<name>A0AAD9L4D5_RIDPI</name>
<keyword evidence="2" id="KW-1133">Transmembrane helix</keyword>
<gene>
    <name evidence="4" type="ORF">NP493_359g02032</name>
</gene>
<proteinExistence type="predicted"/>
<dbReference type="Pfam" id="PF00561">
    <property type="entry name" value="Abhydrolase_1"/>
    <property type="match status" value="1"/>
</dbReference>
<sequence length="396" mass="44392">MKTTNCTRRRQSGGDANNSESVNDHNTDTMNDGNQHWYGEAFAALHNHGEPAEPIHFPASVAETAEHLVETLTLRPHNQYVMACLKASGLLLAFLYFMLPLLIRFNPWVMRELTFLNRVSWPPFIDLNNPCDLGLEGTRSFRLDMTSDISLGVWHVLPSDEATTATGDNADTFTRLLSGSHKVILYLHGNAGSRAGWHRVQLYKVLAALGYHVIAFDYRGYGDSSGTPSEDGVCEDSVSVYKWLRQQGVSDIYIWGHSLGSGIAVKVTKILCEMSIPPKGLILESAFSNVIDAVYSYPFARPFVMMPWFSWAIVESIKQNNISFSSDTSISSIPIPILMLHAKDDRTVPYVLGQKLYAVAQLTERKTRIKFVTFEENHGYGHKHIHKAPELPHVLR</sequence>
<reference evidence="4" key="1">
    <citation type="journal article" date="2023" name="Mol. Biol. Evol.">
        <title>Third-Generation Sequencing Reveals the Adaptive Role of the Epigenome in Three Deep-Sea Polychaetes.</title>
        <authorList>
            <person name="Perez M."/>
            <person name="Aroh O."/>
            <person name="Sun Y."/>
            <person name="Lan Y."/>
            <person name="Juniper S.K."/>
            <person name="Young C.R."/>
            <person name="Angers B."/>
            <person name="Qian P.Y."/>
        </authorList>
    </citation>
    <scope>NUCLEOTIDE SEQUENCE</scope>
    <source>
        <strain evidence="4">R07B-5</strain>
    </source>
</reference>
<evidence type="ECO:0000313" key="4">
    <source>
        <dbReference type="EMBL" id="KAK2182248.1"/>
    </source>
</evidence>
<dbReference type="EMBL" id="JAODUO010000360">
    <property type="protein sequence ID" value="KAK2182248.1"/>
    <property type="molecule type" value="Genomic_DNA"/>
</dbReference>
<evidence type="ECO:0000256" key="1">
    <source>
        <dbReference type="SAM" id="MobiDB-lite"/>
    </source>
</evidence>
<dbReference type="Proteomes" id="UP001209878">
    <property type="component" value="Unassembled WGS sequence"/>
</dbReference>
<dbReference type="AlphaFoldDB" id="A0AAD9L4D5"/>
<feature type="domain" description="AB hydrolase-1" evidence="3">
    <location>
        <begin position="183"/>
        <end position="265"/>
    </location>
</feature>
<dbReference type="GO" id="GO:0005789">
    <property type="term" value="C:endoplasmic reticulum membrane"/>
    <property type="evidence" value="ECO:0007669"/>
    <property type="project" value="TreeGrafter"/>
</dbReference>
<dbReference type="SUPFAM" id="SSF53474">
    <property type="entry name" value="alpha/beta-Hydrolases"/>
    <property type="match status" value="1"/>
</dbReference>
<evidence type="ECO:0000313" key="5">
    <source>
        <dbReference type="Proteomes" id="UP001209878"/>
    </source>
</evidence>